<organism evidence="1">
    <name type="scientific">Tanacetum cinerariifolium</name>
    <name type="common">Dalmatian daisy</name>
    <name type="synonym">Chrysanthemum cinerariifolium</name>
    <dbReference type="NCBI Taxonomy" id="118510"/>
    <lineage>
        <taxon>Eukaryota</taxon>
        <taxon>Viridiplantae</taxon>
        <taxon>Streptophyta</taxon>
        <taxon>Embryophyta</taxon>
        <taxon>Tracheophyta</taxon>
        <taxon>Spermatophyta</taxon>
        <taxon>Magnoliopsida</taxon>
        <taxon>eudicotyledons</taxon>
        <taxon>Gunneridae</taxon>
        <taxon>Pentapetalae</taxon>
        <taxon>asterids</taxon>
        <taxon>campanulids</taxon>
        <taxon>Asterales</taxon>
        <taxon>Asteraceae</taxon>
        <taxon>Asteroideae</taxon>
        <taxon>Anthemideae</taxon>
        <taxon>Anthemidinae</taxon>
        <taxon>Tanacetum</taxon>
    </lineage>
</organism>
<sequence>LNITLTKVTEQMTSLTSMCELACQVVQSKLEEKQLEEAQAAKAQNWKLPICYNDDDDEESSKSLGDNIISELPSYSAVTPSEPIDSLFGEFACELTLLTSIPPRIDETDFHPEKETHFAKRLLYD</sequence>
<feature type="non-terminal residue" evidence="1">
    <location>
        <position position="1"/>
    </location>
</feature>
<comment type="caution">
    <text evidence="1">The sequence shown here is derived from an EMBL/GenBank/DDBJ whole genome shotgun (WGS) entry which is preliminary data.</text>
</comment>
<proteinExistence type="predicted"/>
<accession>A0A699SXL8</accession>
<evidence type="ECO:0000313" key="1">
    <source>
        <dbReference type="EMBL" id="GFD02667.1"/>
    </source>
</evidence>
<gene>
    <name evidence="1" type="ORF">Tci_874636</name>
</gene>
<protein>
    <submittedName>
        <fullName evidence="1">Uncharacterized protein</fullName>
    </submittedName>
</protein>
<dbReference type="EMBL" id="BKCJ011199537">
    <property type="protein sequence ID" value="GFD02667.1"/>
    <property type="molecule type" value="Genomic_DNA"/>
</dbReference>
<reference evidence="1" key="1">
    <citation type="journal article" date="2019" name="Sci. Rep.">
        <title>Draft genome of Tanacetum cinerariifolium, the natural source of mosquito coil.</title>
        <authorList>
            <person name="Yamashiro T."/>
            <person name="Shiraishi A."/>
            <person name="Satake H."/>
            <person name="Nakayama K."/>
        </authorList>
    </citation>
    <scope>NUCLEOTIDE SEQUENCE</scope>
</reference>
<name>A0A699SXL8_TANCI</name>
<dbReference type="AlphaFoldDB" id="A0A699SXL8"/>
<feature type="non-terminal residue" evidence="1">
    <location>
        <position position="125"/>
    </location>
</feature>